<evidence type="ECO:0000313" key="3">
    <source>
        <dbReference type="Proteomes" id="UP000027647"/>
    </source>
</evidence>
<protein>
    <submittedName>
        <fullName evidence="2">Uncharacterized protein</fullName>
    </submittedName>
</protein>
<dbReference type="STRING" id="1044.EH31_05705"/>
<accession>A0A074N2L7</accession>
<sequence length="131" mass="13699">MAQPSKPENANLQSQGKGSNTGGKKSKLPPAPATGTAVNLAIAEIVLRGLADRMRGKVQADISQADAHKRKSGERDAVDGRSLITSVGLYGAAKLARRSRAGLGLVAGGLLAKSLYDRGKAVRERRAKRGR</sequence>
<dbReference type="EMBL" id="JMIW01000001">
    <property type="protein sequence ID" value="KEO92162.1"/>
    <property type="molecule type" value="Genomic_DNA"/>
</dbReference>
<feature type="region of interest" description="Disordered" evidence="1">
    <location>
        <begin position="57"/>
        <end position="76"/>
    </location>
</feature>
<proteinExistence type="predicted"/>
<reference evidence="2 3" key="1">
    <citation type="submission" date="2014-04" db="EMBL/GenBank/DDBJ databases">
        <title>A comprehensive comparison of genomes of Erythrobacter spp. strains.</title>
        <authorList>
            <person name="Zheng Q."/>
        </authorList>
    </citation>
    <scope>NUCLEOTIDE SEQUENCE [LARGE SCALE GENOMIC DNA]</scope>
    <source>
        <strain evidence="2 3">DSM 6997</strain>
    </source>
</reference>
<dbReference type="RefSeq" id="WP_034958543.1">
    <property type="nucleotide sequence ID" value="NZ_JMIW01000001.1"/>
</dbReference>
<name>A0A074N2L7_ERYLO</name>
<dbReference type="Proteomes" id="UP000027647">
    <property type="component" value="Unassembled WGS sequence"/>
</dbReference>
<feature type="region of interest" description="Disordered" evidence="1">
    <location>
        <begin position="1"/>
        <end position="34"/>
    </location>
</feature>
<evidence type="ECO:0000313" key="2">
    <source>
        <dbReference type="EMBL" id="KEO92162.1"/>
    </source>
</evidence>
<evidence type="ECO:0000256" key="1">
    <source>
        <dbReference type="SAM" id="MobiDB-lite"/>
    </source>
</evidence>
<gene>
    <name evidence="2" type="ORF">EH31_05705</name>
</gene>
<dbReference type="AlphaFoldDB" id="A0A074N2L7"/>
<keyword evidence="3" id="KW-1185">Reference proteome</keyword>
<comment type="caution">
    <text evidence="2">The sequence shown here is derived from an EMBL/GenBank/DDBJ whole genome shotgun (WGS) entry which is preliminary data.</text>
</comment>
<feature type="compositionally biased region" description="Polar residues" evidence="1">
    <location>
        <begin position="1"/>
        <end position="13"/>
    </location>
</feature>
<organism evidence="2 3">
    <name type="scientific">Erythrobacter longus</name>
    <dbReference type="NCBI Taxonomy" id="1044"/>
    <lineage>
        <taxon>Bacteria</taxon>
        <taxon>Pseudomonadati</taxon>
        <taxon>Pseudomonadota</taxon>
        <taxon>Alphaproteobacteria</taxon>
        <taxon>Sphingomonadales</taxon>
        <taxon>Erythrobacteraceae</taxon>
        <taxon>Erythrobacter/Porphyrobacter group</taxon>
        <taxon>Erythrobacter</taxon>
    </lineage>
</organism>